<comment type="function">
    <text evidence="7">Cell signaling peptide that may regulate plant stress, growth, and development. Mediates a rapid alkalinization of extracellular space by mediating a transient increase in the cytoplasmic Ca(2+) concentration leading to a calcium-dependent signaling events through a cell surface receptor and a concomitant activation of some intracellular mitogen-activated protein kinases.</text>
</comment>
<keyword evidence="5" id="KW-0732">Signal</keyword>
<comment type="subcellular location">
    <subcellularLocation>
        <location evidence="1">Secreted</location>
    </subcellularLocation>
</comment>
<evidence type="ECO:0000256" key="7">
    <source>
        <dbReference type="ARBA" id="ARBA00037228"/>
    </source>
</evidence>
<comment type="caution">
    <text evidence="8">The sequence shown here is derived from an EMBL/GenBank/DDBJ whole genome shotgun (WGS) entry which is preliminary data.</text>
</comment>
<dbReference type="PANTHER" id="PTHR34270:SF3">
    <property type="entry name" value="PROTEIN RALF-LIKE 16-RELATED"/>
    <property type="match status" value="1"/>
</dbReference>
<dbReference type="InterPro" id="IPR008801">
    <property type="entry name" value="RALF"/>
</dbReference>
<evidence type="ECO:0000313" key="8">
    <source>
        <dbReference type="EMBL" id="KAK4594619.1"/>
    </source>
</evidence>
<evidence type="ECO:0000256" key="3">
    <source>
        <dbReference type="ARBA" id="ARBA00022525"/>
    </source>
</evidence>
<keyword evidence="6" id="KW-1015">Disulfide bond</keyword>
<evidence type="ECO:0000313" key="9">
    <source>
        <dbReference type="Proteomes" id="UP001324115"/>
    </source>
</evidence>
<proteinExistence type="inferred from homology"/>
<keyword evidence="4" id="KW-0372">Hormone</keyword>
<evidence type="ECO:0000256" key="1">
    <source>
        <dbReference type="ARBA" id="ARBA00004613"/>
    </source>
</evidence>
<evidence type="ECO:0000256" key="4">
    <source>
        <dbReference type="ARBA" id="ARBA00022702"/>
    </source>
</evidence>
<sequence length="118" mass="12527">MTVSLAPFGLFIDEVKSLSSQFVKLLYSHTLREGTLRLLLPTPTMTMSKGMVLCLCMFMLSGLLTSYTDAKAISYGAIGNGNPISCSKRGGAQKNCQAGAPANPYSRGCGKGTKCRHG</sequence>
<evidence type="ECO:0000256" key="2">
    <source>
        <dbReference type="ARBA" id="ARBA00009178"/>
    </source>
</evidence>
<keyword evidence="9" id="KW-1185">Reference proteome</keyword>
<dbReference type="GO" id="GO:0005179">
    <property type="term" value="F:hormone activity"/>
    <property type="evidence" value="ECO:0007669"/>
    <property type="project" value="UniProtKB-KW"/>
</dbReference>
<dbReference type="Proteomes" id="UP001324115">
    <property type="component" value="Unassembled WGS sequence"/>
</dbReference>
<protein>
    <recommendedName>
        <fullName evidence="10">Rapid ALkalinization Factor</fullName>
    </recommendedName>
</protein>
<evidence type="ECO:0000256" key="5">
    <source>
        <dbReference type="ARBA" id="ARBA00022729"/>
    </source>
</evidence>
<comment type="similarity">
    <text evidence="2">Belongs to the plant rapid alkalinization factor (RALF) family.</text>
</comment>
<dbReference type="PANTHER" id="PTHR34270">
    <property type="entry name" value="PROTEIN RALF-LIKE 15-RELATED"/>
    <property type="match status" value="1"/>
</dbReference>
<dbReference type="Pfam" id="PF05498">
    <property type="entry name" value="RALF"/>
    <property type="match status" value="1"/>
</dbReference>
<gene>
    <name evidence="8" type="ORF">RGQ29_018340</name>
</gene>
<organism evidence="8 9">
    <name type="scientific">Quercus rubra</name>
    <name type="common">Northern red oak</name>
    <name type="synonym">Quercus borealis</name>
    <dbReference type="NCBI Taxonomy" id="3512"/>
    <lineage>
        <taxon>Eukaryota</taxon>
        <taxon>Viridiplantae</taxon>
        <taxon>Streptophyta</taxon>
        <taxon>Embryophyta</taxon>
        <taxon>Tracheophyta</taxon>
        <taxon>Spermatophyta</taxon>
        <taxon>Magnoliopsida</taxon>
        <taxon>eudicotyledons</taxon>
        <taxon>Gunneridae</taxon>
        <taxon>Pentapetalae</taxon>
        <taxon>rosids</taxon>
        <taxon>fabids</taxon>
        <taxon>Fagales</taxon>
        <taxon>Fagaceae</taxon>
        <taxon>Quercus</taxon>
    </lineage>
</organism>
<dbReference type="GO" id="GO:0005576">
    <property type="term" value="C:extracellular region"/>
    <property type="evidence" value="ECO:0007669"/>
    <property type="project" value="UniProtKB-SubCell"/>
</dbReference>
<reference evidence="8 9" key="1">
    <citation type="journal article" date="2023" name="G3 (Bethesda)">
        <title>A haplotype-resolved chromosome-scale genome for Quercus rubra L. provides insights into the genetics of adaptive traits for red oak species.</title>
        <authorList>
            <person name="Kapoor B."/>
            <person name="Jenkins J."/>
            <person name="Schmutz J."/>
            <person name="Zhebentyayeva T."/>
            <person name="Kuelheim C."/>
            <person name="Coggeshall M."/>
            <person name="Heim C."/>
            <person name="Lasky J.R."/>
            <person name="Leites L."/>
            <person name="Islam-Faridi N."/>
            <person name="Romero-Severson J."/>
            <person name="DeLeo V.L."/>
            <person name="Lucas S.M."/>
            <person name="Lazic D."/>
            <person name="Gailing O."/>
            <person name="Carlson J."/>
            <person name="Staton M."/>
        </authorList>
    </citation>
    <scope>NUCLEOTIDE SEQUENCE [LARGE SCALE GENOMIC DNA]</scope>
    <source>
        <strain evidence="8">Pseudo-F2</strain>
    </source>
</reference>
<dbReference type="EMBL" id="JAXUIC010000004">
    <property type="protein sequence ID" value="KAK4594619.1"/>
    <property type="molecule type" value="Genomic_DNA"/>
</dbReference>
<dbReference type="AlphaFoldDB" id="A0AAN7FNL8"/>
<keyword evidence="3" id="KW-0964">Secreted</keyword>
<name>A0AAN7FNL8_QUERU</name>
<dbReference type="GO" id="GO:0040008">
    <property type="term" value="P:regulation of growth"/>
    <property type="evidence" value="ECO:0007669"/>
    <property type="project" value="UniProtKB-ARBA"/>
</dbReference>
<evidence type="ECO:0000256" key="6">
    <source>
        <dbReference type="ARBA" id="ARBA00023157"/>
    </source>
</evidence>
<evidence type="ECO:0008006" key="10">
    <source>
        <dbReference type="Google" id="ProtNLM"/>
    </source>
</evidence>
<accession>A0AAN7FNL8</accession>